<sequence length="273" mass="30785">MIYSQDALWWRLKNPHVRALASVLTAPPLWQTGCELPVKALLGEQGFRLLLEWDDNPDFRLPENVFAPRLGIFAENLLAYWFQHAPHAELLAQNLPIVQPETGETLGALDFVVELAGCVYHVELCCKYFGGADGQPENMVGLNAEDTLLAKYRKLPLQLALSSHKTEIEKRVSVVRGMGFSHSGSLKADDIFAVNAWNGVLIDDVAQWQQFVEESRFYELPRLEWLAPARVDFAQTVDLAALLGSLKTGLFAQVVRRPDGFWHEIGRVMVREF</sequence>
<gene>
    <name evidence="1" type="ORF">KEBURONENSIS_00322</name>
    <name evidence="2" type="ORF">KEBURONENSIS_00636</name>
</gene>
<proteinExistence type="predicted"/>
<evidence type="ECO:0000313" key="3">
    <source>
        <dbReference type="Proteomes" id="UP000215450"/>
    </source>
</evidence>
<dbReference type="Proteomes" id="UP000215450">
    <property type="component" value="Unassembled WGS sequence"/>
</dbReference>
<reference evidence="1" key="1">
    <citation type="submission" date="2017-05" db="EMBL/GenBank/DDBJ databases">
        <authorList>
            <person name="Song R."/>
            <person name="Chenine A.L."/>
            <person name="Ruprecht R.M."/>
        </authorList>
    </citation>
    <scope>NUCLEOTIDE SEQUENCE</scope>
    <source>
        <strain evidence="1">Kingella_eburonensis</strain>
    </source>
</reference>
<dbReference type="EMBL" id="FXUV02000087">
    <property type="protein sequence ID" value="SNB84450.1"/>
    <property type="molecule type" value="Genomic_DNA"/>
</dbReference>
<keyword evidence="3" id="KW-1185">Reference proteome</keyword>
<accession>A0A238HHY5</accession>
<evidence type="ECO:0000313" key="1">
    <source>
        <dbReference type="EMBL" id="SMQ12746.1"/>
    </source>
</evidence>
<dbReference type="EMBL" id="FXUV01000030">
    <property type="protein sequence ID" value="SMQ12746.1"/>
    <property type="molecule type" value="Genomic_DNA"/>
</dbReference>
<protein>
    <recommendedName>
        <fullName evidence="4">DUF1853 domain-containing protein</fullName>
    </recommendedName>
</protein>
<evidence type="ECO:0000313" key="2">
    <source>
        <dbReference type="EMBL" id="SNB84450.1"/>
    </source>
</evidence>
<reference evidence="2 3" key="2">
    <citation type="submission" date="2017-06" db="EMBL/GenBank/DDBJ databases">
        <authorList>
            <person name="Kim H.J."/>
            <person name="Triplett B.A."/>
        </authorList>
    </citation>
    <scope>NUCLEOTIDE SEQUENCE [LARGE SCALE GENOMIC DNA]</scope>
    <source>
        <strain evidence="2">Kingella_eburonensis</strain>
    </source>
</reference>
<evidence type="ECO:0008006" key="4">
    <source>
        <dbReference type="Google" id="ProtNLM"/>
    </source>
</evidence>
<dbReference type="STRING" id="1522312.GCA_900177895_00258"/>
<dbReference type="RefSeq" id="WP_095062865.1">
    <property type="nucleotide sequence ID" value="NZ_FXUV02000087.1"/>
</dbReference>
<dbReference type="InterPro" id="IPR015003">
    <property type="entry name" value="DUF1853"/>
</dbReference>
<dbReference type="AlphaFoldDB" id="A0A238HHY5"/>
<dbReference type="OrthoDB" id="378654at2"/>
<dbReference type="Pfam" id="PF08907">
    <property type="entry name" value="DUF1853"/>
    <property type="match status" value="1"/>
</dbReference>
<name>A0A238HHY5_9NEIS</name>
<organism evidence="1">
    <name type="scientific">Kingella negevensis</name>
    <dbReference type="NCBI Taxonomy" id="1522312"/>
    <lineage>
        <taxon>Bacteria</taxon>
        <taxon>Pseudomonadati</taxon>
        <taxon>Pseudomonadota</taxon>
        <taxon>Betaproteobacteria</taxon>
        <taxon>Neisseriales</taxon>
        <taxon>Neisseriaceae</taxon>
        <taxon>Kingella</taxon>
    </lineage>
</organism>